<evidence type="ECO:0000313" key="6">
    <source>
        <dbReference type="Proteomes" id="UP000001887"/>
    </source>
</evidence>
<dbReference type="GO" id="GO:0009229">
    <property type="term" value="P:thiamine diphosphate biosynthetic process"/>
    <property type="evidence" value="ECO:0007669"/>
    <property type="project" value="UniProtKB-UniRule"/>
</dbReference>
<feature type="binding site" evidence="2">
    <location>
        <position position="72"/>
    </location>
    <ligand>
        <name>Mg(2+)</name>
        <dbReference type="ChEBI" id="CHEBI:18420"/>
        <label>2</label>
    </ligand>
</feature>
<dbReference type="InterPro" id="IPR036676">
    <property type="entry name" value="PurM-like_C_sf"/>
</dbReference>
<dbReference type="HOGENOM" id="CLU_046964_1_1_0"/>
<dbReference type="AlphaFoldDB" id="D2R1W0"/>
<dbReference type="GO" id="GO:0009228">
    <property type="term" value="P:thiamine biosynthetic process"/>
    <property type="evidence" value="ECO:0007669"/>
    <property type="project" value="UniProtKB-KW"/>
</dbReference>
<feature type="binding site" evidence="2">
    <location>
        <position position="195"/>
    </location>
    <ligand>
        <name>ATP</name>
        <dbReference type="ChEBI" id="CHEBI:30616"/>
    </ligand>
</feature>
<keyword evidence="2" id="KW-0808">Transferase</keyword>
<feature type="binding site" evidence="2">
    <location>
        <position position="146"/>
    </location>
    <ligand>
        <name>ATP</name>
        <dbReference type="ChEBI" id="CHEBI:30616"/>
    </ligand>
</feature>
<comment type="caution">
    <text evidence="2">Lacks conserved residue(s) required for the propagation of feature annotation.</text>
</comment>
<dbReference type="PANTHER" id="PTHR30270:SF0">
    <property type="entry name" value="THIAMINE-MONOPHOSPHATE KINASE"/>
    <property type="match status" value="1"/>
</dbReference>
<feature type="binding site" evidence="2">
    <location>
        <position position="26"/>
    </location>
    <ligand>
        <name>Mg(2+)</name>
        <dbReference type="ChEBI" id="CHEBI:18420"/>
        <label>4</label>
    </ligand>
</feature>
<protein>
    <recommendedName>
        <fullName evidence="2">Thiamine-monophosphate kinase</fullName>
        <shortName evidence="2">TMP kinase</shortName>
        <shortName evidence="2">Thiamine-phosphate kinase</shortName>
        <ecNumber evidence="2">2.7.4.16</ecNumber>
    </recommendedName>
</protein>
<dbReference type="EC" id="2.7.4.16" evidence="2"/>
<dbReference type="Gene3D" id="3.30.1330.10">
    <property type="entry name" value="PurM-like, N-terminal domain"/>
    <property type="match status" value="1"/>
</dbReference>
<feature type="binding site" evidence="2">
    <location>
        <position position="43"/>
    </location>
    <ligand>
        <name>Mg(2+)</name>
        <dbReference type="ChEBI" id="CHEBI:18420"/>
        <label>1</label>
    </ligand>
</feature>
<comment type="miscellaneous">
    <text evidence="2">Reaction mechanism of ThiL seems to utilize a direct, inline transfer of the gamma-phosphate of ATP to TMP rather than a phosphorylated enzyme intermediate.</text>
</comment>
<keyword evidence="2" id="KW-0067">ATP-binding</keyword>
<dbReference type="InterPro" id="IPR036921">
    <property type="entry name" value="PurM-like_N_sf"/>
</dbReference>
<dbReference type="KEGG" id="psl:Psta_3917"/>
<keyword evidence="2" id="KW-0479">Metal-binding</keyword>
<organism evidence="5 6">
    <name type="scientific">Pirellula staleyi (strain ATCC 27377 / DSM 6068 / ICPB 4128)</name>
    <name type="common">Pirella staleyi</name>
    <dbReference type="NCBI Taxonomy" id="530564"/>
    <lineage>
        <taxon>Bacteria</taxon>
        <taxon>Pseudomonadati</taxon>
        <taxon>Planctomycetota</taxon>
        <taxon>Planctomycetia</taxon>
        <taxon>Pirellulales</taxon>
        <taxon>Pirellulaceae</taxon>
        <taxon>Pirellula</taxon>
    </lineage>
</organism>
<keyword evidence="2" id="KW-0547">Nucleotide-binding</keyword>
<dbReference type="OrthoDB" id="9802811at2"/>
<comment type="function">
    <text evidence="2">Catalyzes the ATP-dependent phosphorylation of thiamine-monophosphate (TMP) to form thiamine-pyrophosphate (TPP), the active form of vitamin B1.</text>
</comment>
<feature type="binding site" evidence="2">
    <location>
        <begin position="119"/>
        <end position="120"/>
    </location>
    <ligand>
        <name>ATP</name>
        <dbReference type="ChEBI" id="CHEBI:30616"/>
    </ligand>
</feature>
<dbReference type="Gene3D" id="3.90.650.10">
    <property type="entry name" value="PurM-like C-terminal domain"/>
    <property type="match status" value="1"/>
</dbReference>
<feature type="binding site" evidence="2">
    <location>
        <position position="41"/>
    </location>
    <ligand>
        <name>Mg(2+)</name>
        <dbReference type="ChEBI" id="CHEBI:18420"/>
        <label>4</label>
    </ligand>
</feature>
<dbReference type="SUPFAM" id="SSF55326">
    <property type="entry name" value="PurM N-terminal domain-like"/>
    <property type="match status" value="1"/>
</dbReference>
<dbReference type="Pfam" id="PF00586">
    <property type="entry name" value="AIRS"/>
    <property type="match status" value="1"/>
</dbReference>
<proteinExistence type="inferred from homology"/>
<dbReference type="InterPro" id="IPR010918">
    <property type="entry name" value="PurM-like_C_dom"/>
</dbReference>
<feature type="binding site" evidence="2">
    <location>
        <position position="196"/>
    </location>
    <ligand>
        <name>Mg(2+)</name>
        <dbReference type="ChEBI" id="CHEBI:18420"/>
        <label>5</label>
    </ligand>
</feature>
<dbReference type="STRING" id="530564.Psta_3917"/>
<dbReference type="PANTHER" id="PTHR30270">
    <property type="entry name" value="THIAMINE-MONOPHOSPHATE KINASE"/>
    <property type="match status" value="1"/>
</dbReference>
<feature type="binding site" evidence="2">
    <location>
        <position position="72"/>
    </location>
    <ligand>
        <name>Mg(2+)</name>
        <dbReference type="ChEBI" id="CHEBI:18420"/>
        <label>3</label>
    </ligand>
</feature>
<feature type="binding site" evidence="2">
    <location>
        <position position="255"/>
    </location>
    <ligand>
        <name>substrate</name>
    </ligand>
</feature>
<keyword evidence="2 5" id="KW-0418">Kinase</keyword>
<dbReference type="CDD" id="cd02194">
    <property type="entry name" value="ThiL"/>
    <property type="match status" value="1"/>
</dbReference>
<feature type="binding site" evidence="2">
    <location>
        <position position="50"/>
    </location>
    <ligand>
        <name>substrate</name>
    </ligand>
</feature>
<keyword evidence="2" id="KW-0460">Magnesium</keyword>
<evidence type="ECO:0000259" key="4">
    <source>
        <dbReference type="Pfam" id="PF02769"/>
    </source>
</evidence>
<keyword evidence="6" id="KW-1185">Reference proteome</keyword>
<feature type="binding site" evidence="2">
    <location>
        <position position="42"/>
    </location>
    <ligand>
        <name>Mg(2+)</name>
        <dbReference type="ChEBI" id="CHEBI:18420"/>
        <label>1</label>
    </ligand>
</feature>
<name>D2R1W0_PIRSD</name>
<evidence type="ECO:0000256" key="1">
    <source>
        <dbReference type="ARBA" id="ARBA00022977"/>
    </source>
</evidence>
<dbReference type="PIRSF" id="PIRSF005303">
    <property type="entry name" value="Thiam_monoph_kin"/>
    <property type="match status" value="1"/>
</dbReference>
<dbReference type="HAMAP" id="MF_02128">
    <property type="entry name" value="TMP_kinase"/>
    <property type="match status" value="1"/>
</dbReference>
<dbReference type="UniPathway" id="UPA00060">
    <property type="reaction ID" value="UER00142"/>
</dbReference>
<evidence type="ECO:0000259" key="3">
    <source>
        <dbReference type="Pfam" id="PF00586"/>
    </source>
</evidence>
<feature type="binding site" evidence="2">
    <location>
        <position position="193"/>
    </location>
    <ligand>
        <name>Mg(2+)</name>
        <dbReference type="ChEBI" id="CHEBI:18420"/>
        <label>3</label>
    </ligand>
</feature>
<feature type="binding site" evidence="2">
    <location>
        <position position="43"/>
    </location>
    <ligand>
        <name>Mg(2+)</name>
        <dbReference type="ChEBI" id="CHEBI:18420"/>
        <label>2</label>
    </ligand>
</feature>
<dbReference type="InterPro" id="IPR006283">
    <property type="entry name" value="ThiL-like"/>
</dbReference>
<feature type="binding site" evidence="2">
    <location>
        <position position="72"/>
    </location>
    <ligand>
        <name>Mg(2+)</name>
        <dbReference type="ChEBI" id="CHEBI:18420"/>
        <label>4</label>
    </ligand>
</feature>
<comment type="similarity">
    <text evidence="2">Belongs to the thiamine-monophosphate kinase family.</text>
</comment>
<dbReference type="EMBL" id="CP001848">
    <property type="protein sequence ID" value="ADB18571.1"/>
    <property type="molecule type" value="Genomic_DNA"/>
</dbReference>
<reference evidence="5 6" key="1">
    <citation type="journal article" date="2009" name="Stand. Genomic Sci.">
        <title>Complete genome sequence of Pirellula staleyi type strain (ATCC 27377).</title>
        <authorList>
            <person name="Clum A."/>
            <person name="Tindall B.J."/>
            <person name="Sikorski J."/>
            <person name="Ivanova N."/>
            <person name="Mavrommatis K."/>
            <person name="Lucas S."/>
            <person name="Glavina del Rio T."/>
            <person name="Nolan M."/>
            <person name="Chen F."/>
            <person name="Tice H."/>
            <person name="Pitluck S."/>
            <person name="Cheng J.F."/>
            <person name="Chertkov O."/>
            <person name="Brettin T."/>
            <person name="Han C."/>
            <person name="Detter J.C."/>
            <person name="Kuske C."/>
            <person name="Bruce D."/>
            <person name="Goodwin L."/>
            <person name="Ovchinikova G."/>
            <person name="Pati A."/>
            <person name="Mikhailova N."/>
            <person name="Chen A."/>
            <person name="Palaniappan K."/>
            <person name="Land M."/>
            <person name="Hauser L."/>
            <person name="Chang Y.J."/>
            <person name="Jeffries C.D."/>
            <person name="Chain P."/>
            <person name="Rohde M."/>
            <person name="Goker M."/>
            <person name="Bristow J."/>
            <person name="Eisen J.A."/>
            <person name="Markowitz V."/>
            <person name="Hugenholtz P."/>
            <person name="Kyrpides N.C."/>
            <person name="Klenk H.P."/>
            <person name="Lapidus A."/>
        </authorList>
    </citation>
    <scope>NUCLEOTIDE SEQUENCE [LARGE SCALE GENOMIC DNA]</scope>
    <source>
        <strain evidence="6">ATCC 27377 / DSM 6068 / ICPB 4128</strain>
    </source>
</reference>
<gene>
    <name evidence="2" type="primary">thiL</name>
    <name evidence="5" type="ordered locus">Psta_3917</name>
</gene>
<feature type="binding site" evidence="2">
    <location>
        <position position="26"/>
    </location>
    <ligand>
        <name>Mg(2+)</name>
        <dbReference type="ChEBI" id="CHEBI:18420"/>
        <label>3</label>
    </ligand>
</feature>
<evidence type="ECO:0000256" key="2">
    <source>
        <dbReference type="HAMAP-Rule" id="MF_02128"/>
    </source>
</evidence>
<comment type="pathway">
    <text evidence="2">Cofactor biosynthesis; thiamine diphosphate biosynthesis; thiamine diphosphate from thiamine phosphate: step 1/1.</text>
</comment>
<keyword evidence="1 2" id="KW-0784">Thiamine biosynthesis</keyword>
<dbReference type="InterPro" id="IPR016188">
    <property type="entry name" value="PurM-like_N"/>
</dbReference>
<dbReference type="GO" id="GO:0009030">
    <property type="term" value="F:thiamine-phosphate kinase activity"/>
    <property type="evidence" value="ECO:0007669"/>
    <property type="project" value="UniProtKB-UniRule"/>
</dbReference>
<dbReference type="eggNOG" id="COG0611">
    <property type="taxonomic scope" value="Bacteria"/>
</dbReference>
<dbReference type="SUPFAM" id="SSF56042">
    <property type="entry name" value="PurM C-terminal domain-like"/>
    <property type="match status" value="1"/>
</dbReference>
<evidence type="ECO:0000313" key="5">
    <source>
        <dbReference type="EMBL" id="ADB18571.1"/>
    </source>
</evidence>
<comment type="catalytic activity">
    <reaction evidence="2">
        <text>thiamine phosphate + ATP = thiamine diphosphate + ADP</text>
        <dbReference type="Rhea" id="RHEA:15913"/>
        <dbReference type="ChEBI" id="CHEBI:30616"/>
        <dbReference type="ChEBI" id="CHEBI:37575"/>
        <dbReference type="ChEBI" id="CHEBI:58937"/>
        <dbReference type="ChEBI" id="CHEBI:456216"/>
        <dbReference type="EC" id="2.7.4.16"/>
    </reaction>
</comment>
<dbReference type="GO" id="GO:0005524">
    <property type="term" value="F:ATP binding"/>
    <property type="evidence" value="ECO:0007669"/>
    <property type="project" value="UniProtKB-UniRule"/>
</dbReference>
<sequence length="306" mass="32412">MEQQIVSAIKHRVLPHPALVVGIGDDAAITRVTPGKQLVTTTDMLMDGVDFLLASTDPVLVGRKSLAVNLSDLAAMAAVPVGAVISLALPRQGGEQLVRQLFDGILPLAAEFQLAIAGGDTNSWDGPLAISITVWGEVEPGEAWLRSTARVGDKLHVTGALGGSILERQFTFTPRVNEAQQLRRSAQVTAAMDISDGLLIDLARLCEASQCGAVLDLDKIPVHADAVRLSLQEHPTATPDELQAFALEHALADGEDFELLLTIAPSDPLAAQSIGEITSARGIFARAADGSLRALTIRGYEHQFRA</sequence>
<feature type="domain" description="PurM-like N-terminal" evidence="3">
    <location>
        <begin position="24"/>
        <end position="138"/>
    </location>
</feature>
<dbReference type="GO" id="GO:0000287">
    <property type="term" value="F:magnesium ion binding"/>
    <property type="evidence" value="ECO:0007669"/>
    <property type="project" value="UniProtKB-UniRule"/>
</dbReference>
<accession>D2R1W0</accession>
<feature type="binding site" evidence="2">
    <location>
        <position position="300"/>
    </location>
    <ligand>
        <name>substrate</name>
    </ligand>
</feature>
<feature type="domain" description="PurM-like C-terminal" evidence="4">
    <location>
        <begin position="174"/>
        <end position="282"/>
    </location>
</feature>
<feature type="binding site" evidence="2">
    <location>
        <position position="120"/>
    </location>
    <ligand>
        <name>Mg(2+)</name>
        <dbReference type="ChEBI" id="CHEBI:18420"/>
        <label>1</label>
    </ligand>
</feature>
<dbReference type="Pfam" id="PF02769">
    <property type="entry name" value="AIRS_C"/>
    <property type="match status" value="1"/>
</dbReference>
<dbReference type="Proteomes" id="UP000001887">
    <property type="component" value="Chromosome"/>
</dbReference>